<comment type="subcellular location">
    <subcellularLocation>
        <location evidence="1">Nucleus</location>
    </subcellularLocation>
</comment>
<dbReference type="PROSITE" id="PS01359">
    <property type="entry name" value="ZF_PHD_1"/>
    <property type="match status" value="1"/>
</dbReference>
<dbReference type="AlphaFoldDB" id="A0ABD2Q5Y5"/>
<keyword evidence="9" id="KW-1185">Reference proteome</keyword>
<dbReference type="InterPro" id="IPR019787">
    <property type="entry name" value="Znf_PHD-finger"/>
</dbReference>
<dbReference type="InterPro" id="IPR037869">
    <property type="entry name" value="Spp1/CFP1"/>
</dbReference>
<evidence type="ECO:0000259" key="7">
    <source>
        <dbReference type="PROSITE" id="PS50016"/>
    </source>
</evidence>
<dbReference type="Proteomes" id="UP001626550">
    <property type="component" value="Unassembled WGS sequence"/>
</dbReference>
<evidence type="ECO:0000256" key="3">
    <source>
        <dbReference type="ARBA" id="ARBA00022771"/>
    </source>
</evidence>
<evidence type="ECO:0000256" key="1">
    <source>
        <dbReference type="ARBA" id="ARBA00004123"/>
    </source>
</evidence>
<dbReference type="PANTHER" id="PTHR46174">
    <property type="entry name" value="CXXC-TYPE ZINC FINGER PROTEIN 1"/>
    <property type="match status" value="1"/>
</dbReference>
<evidence type="ECO:0000256" key="5">
    <source>
        <dbReference type="ARBA" id="ARBA00023242"/>
    </source>
</evidence>
<evidence type="ECO:0000313" key="9">
    <source>
        <dbReference type="Proteomes" id="UP001626550"/>
    </source>
</evidence>
<dbReference type="PANTHER" id="PTHR46174:SF1">
    <property type="entry name" value="CXXC-TYPE ZINC FINGER PROTEIN 1"/>
    <property type="match status" value="1"/>
</dbReference>
<keyword evidence="5" id="KW-0539">Nucleus</keyword>
<comment type="caution">
    <text evidence="8">The sequence shown here is derived from an EMBL/GenBank/DDBJ whole genome shotgun (WGS) entry which is preliminary data.</text>
</comment>
<dbReference type="InterPro" id="IPR011011">
    <property type="entry name" value="Znf_FYVE_PHD"/>
</dbReference>
<evidence type="ECO:0000256" key="2">
    <source>
        <dbReference type="ARBA" id="ARBA00022723"/>
    </source>
</evidence>
<dbReference type="SUPFAM" id="SSF57903">
    <property type="entry name" value="FYVE/PHD zinc finger"/>
    <property type="match status" value="1"/>
</dbReference>
<protein>
    <submittedName>
        <fullName evidence="8">Lysine-specific demethylase 5A</fullName>
    </submittedName>
</protein>
<dbReference type="Gene3D" id="3.30.40.10">
    <property type="entry name" value="Zinc/RING finger domain, C3HC4 (zinc finger)"/>
    <property type="match status" value="1"/>
</dbReference>
<evidence type="ECO:0000256" key="4">
    <source>
        <dbReference type="ARBA" id="ARBA00022833"/>
    </source>
</evidence>
<evidence type="ECO:0000313" key="8">
    <source>
        <dbReference type="EMBL" id="KAL3314994.1"/>
    </source>
</evidence>
<dbReference type="Pfam" id="PF00628">
    <property type="entry name" value="PHD"/>
    <property type="match status" value="1"/>
</dbReference>
<organism evidence="8 9">
    <name type="scientific">Cichlidogyrus casuarinus</name>
    <dbReference type="NCBI Taxonomy" id="1844966"/>
    <lineage>
        <taxon>Eukaryota</taxon>
        <taxon>Metazoa</taxon>
        <taxon>Spiralia</taxon>
        <taxon>Lophotrochozoa</taxon>
        <taxon>Platyhelminthes</taxon>
        <taxon>Monogenea</taxon>
        <taxon>Monopisthocotylea</taxon>
        <taxon>Dactylogyridea</taxon>
        <taxon>Ancyrocephalidae</taxon>
        <taxon>Cichlidogyrus</taxon>
    </lineage>
</organism>
<dbReference type="InterPro" id="IPR013083">
    <property type="entry name" value="Znf_RING/FYVE/PHD"/>
</dbReference>
<evidence type="ECO:0000256" key="6">
    <source>
        <dbReference type="PROSITE-ProRule" id="PRU00146"/>
    </source>
</evidence>
<dbReference type="PROSITE" id="PS50016">
    <property type="entry name" value="ZF_PHD_2"/>
    <property type="match status" value="1"/>
</dbReference>
<dbReference type="EMBL" id="JBJKFK010000855">
    <property type="protein sequence ID" value="KAL3314994.1"/>
    <property type="molecule type" value="Genomic_DNA"/>
</dbReference>
<accession>A0ABD2Q5Y5</accession>
<dbReference type="InterPro" id="IPR001965">
    <property type="entry name" value="Znf_PHD"/>
</dbReference>
<name>A0ABD2Q5Y5_9PLAT</name>
<reference evidence="8 9" key="1">
    <citation type="submission" date="2024-11" db="EMBL/GenBank/DDBJ databases">
        <title>Adaptive evolution of stress response genes in parasites aligns with host niche diversity.</title>
        <authorList>
            <person name="Hahn C."/>
            <person name="Resl P."/>
        </authorList>
    </citation>
    <scope>NUCLEOTIDE SEQUENCE [LARGE SCALE GENOMIC DNA]</scope>
    <source>
        <strain evidence="8">EGGRZ-B1_66</strain>
        <tissue evidence="8">Body</tissue>
    </source>
</reference>
<dbReference type="InterPro" id="IPR019786">
    <property type="entry name" value="Zinc_finger_PHD-type_CS"/>
</dbReference>
<keyword evidence="2" id="KW-0479">Metal-binding</keyword>
<keyword evidence="4" id="KW-0862">Zinc</keyword>
<keyword evidence="3 6" id="KW-0863">Zinc-finger</keyword>
<dbReference type="GO" id="GO:0008270">
    <property type="term" value="F:zinc ion binding"/>
    <property type="evidence" value="ECO:0007669"/>
    <property type="project" value="UniProtKB-KW"/>
</dbReference>
<sequence length="259" mass="30075">MFKKHYAGMISEELETMLSLRQSNAAKASEEVQDRVVYCLCRSPGFYGMMIQCELCKDWFHPKCVAFPMNNINPERLRYICPRCQRTQRPELSEILPLLQNLMCQLANILVEQQQQPAEQLKVEEEQQPNGMDNSEQLEVKSETSDEYFQYNGNSLTHNLLPMPELAAMQMVCERAFTFIRRVRNNIKNTPDLGDAIKRFEVCVRSRFPLQTIHDSTAIDTPARARWPTDSNLRYINSFKTNVAPSELFFGYSLPRECT</sequence>
<feature type="domain" description="PHD-type" evidence="7">
    <location>
        <begin position="36"/>
        <end position="87"/>
    </location>
</feature>
<proteinExistence type="predicted"/>
<dbReference type="SMART" id="SM00249">
    <property type="entry name" value="PHD"/>
    <property type="match status" value="1"/>
</dbReference>
<gene>
    <name evidence="8" type="primary">KDM5A_4</name>
    <name evidence="8" type="ORF">Ciccas_006376</name>
</gene>
<dbReference type="GO" id="GO:0005634">
    <property type="term" value="C:nucleus"/>
    <property type="evidence" value="ECO:0007669"/>
    <property type="project" value="UniProtKB-SubCell"/>
</dbReference>